<proteinExistence type="predicted"/>
<name>A0AAJ4E5Z2_PSESX</name>
<dbReference type="Proteomes" id="UP000464688">
    <property type="component" value="Chromosome"/>
</dbReference>
<feature type="transmembrane region" description="Helical" evidence="1">
    <location>
        <begin position="179"/>
        <end position="202"/>
    </location>
</feature>
<evidence type="ECO:0008006" key="4">
    <source>
        <dbReference type="Google" id="ProtNLM"/>
    </source>
</evidence>
<reference evidence="2 3" key="1">
    <citation type="journal article" date="2014" name="Genome Announc.">
        <title>Draft Genome Sequences of a Phylogenetically Diverse Suite of Pseudomonas syringae Strains from Multiple Source Populations.</title>
        <authorList>
            <person name="Baltrus D.A."/>
            <person name="Yourstone S."/>
            <person name="Lind A."/>
            <person name="Guilbaud C."/>
            <person name="Sands D.C."/>
            <person name="Jones C.D."/>
            <person name="Morris C.E."/>
            <person name="Dangl J.L."/>
        </authorList>
    </citation>
    <scope>NUCLEOTIDE SEQUENCE [LARGE SCALE GENOMIC DNA]</scope>
    <source>
        <strain evidence="2 3">UB303</strain>
    </source>
</reference>
<keyword evidence="1" id="KW-0812">Transmembrane</keyword>
<evidence type="ECO:0000256" key="1">
    <source>
        <dbReference type="SAM" id="Phobius"/>
    </source>
</evidence>
<evidence type="ECO:0000313" key="2">
    <source>
        <dbReference type="EMBL" id="QHF10079.1"/>
    </source>
</evidence>
<gene>
    <name evidence="2" type="ORF">N026_22495</name>
</gene>
<keyword evidence="1" id="KW-0472">Membrane</keyword>
<keyword evidence="1" id="KW-1133">Transmembrane helix</keyword>
<organism evidence="2 3">
    <name type="scientific">Pseudomonas syringae UB303</name>
    <dbReference type="NCBI Taxonomy" id="1357287"/>
    <lineage>
        <taxon>Bacteria</taxon>
        <taxon>Pseudomonadati</taxon>
        <taxon>Pseudomonadota</taxon>
        <taxon>Gammaproteobacteria</taxon>
        <taxon>Pseudomonadales</taxon>
        <taxon>Pseudomonadaceae</taxon>
        <taxon>Pseudomonas</taxon>
        <taxon>Pseudomonas syringae</taxon>
    </lineage>
</organism>
<sequence>MQGCDMHELLKVAIESAVLLFVPGPTNTLLLATGVSKGFLKSAGLPLFELSGYVIAITFYSILIEYVSGNTGCLFFMKVFCAGYISYMSCKTWKLSGDFLKATETILGFNIFITTLFNPKAFIVSSIIFSVTLIDDPLLIAQEMLVFSGVMLLASLFWLSVGTFVNLHSQEGGGTRRVILKASASASASASVLMMFSCAILYSGVSSLLS</sequence>
<protein>
    <recommendedName>
        <fullName evidence="4">Threonine/homoserine/homoserine lactone efflux protein</fullName>
    </recommendedName>
</protein>
<feature type="transmembrane region" description="Helical" evidence="1">
    <location>
        <begin position="146"/>
        <end position="167"/>
    </location>
</feature>
<accession>A0AAJ4E5Z2</accession>
<evidence type="ECO:0000313" key="3">
    <source>
        <dbReference type="Proteomes" id="UP000464688"/>
    </source>
</evidence>
<dbReference type="AlphaFoldDB" id="A0AAJ4E5Z2"/>
<feature type="transmembrane region" description="Helical" evidence="1">
    <location>
        <begin position="107"/>
        <end position="134"/>
    </location>
</feature>
<dbReference type="EMBL" id="CP047267">
    <property type="protein sequence ID" value="QHF10079.1"/>
    <property type="molecule type" value="Genomic_DNA"/>
</dbReference>
<feature type="transmembrane region" description="Helical" evidence="1">
    <location>
        <begin position="12"/>
        <end position="32"/>
    </location>
</feature>